<reference evidence="2" key="1">
    <citation type="journal article" date="2019" name="Int. J. Syst. Evol. Microbiol.">
        <title>The Global Catalogue of Microorganisms (GCM) 10K type strain sequencing project: providing services to taxonomists for standard genome sequencing and annotation.</title>
        <authorList>
            <consortium name="The Broad Institute Genomics Platform"/>
            <consortium name="The Broad Institute Genome Sequencing Center for Infectious Disease"/>
            <person name="Wu L."/>
            <person name="Ma J."/>
        </authorList>
    </citation>
    <scope>NUCLEOTIDE SEQUENCE [LARGE SCALE GENOMIC DNA]</scope>
    <source>
        <strain evidence="2">CCUG 49339</strain>
    </source>
</reference>
<evidence type="ECO:0000313" key="2">
    <source>
        <dbReference type="Proteomes" id="UP001597214"/>
    </source>
</evidence>
<accession>A0ABW4LTU2</accession>
<gene>
    <name evidence="1" type="ORF">ACFSCX_13375</name>
</gene>
<dbReference type="EMBL" id="JBHUEM010000020">
    <property type="protein sequence ID" value="MFD1737545.1"/>
    <property type="molecule type" value="Genomic_DNA"/>
</dbReference>
<organism evidence="1 2">
    <name type="scientific">Bacillus salitolerans</name>
    <dbReference type="NCBI Taxonomy" id="1437434"/>
    <lineage>
        <taxon>Bacteria</taxon>
        <taxon>Bacillati</taxon>
        <taxon>Bacillota</taxon>
        <taxon>Bacilli</taxon>
        <taxon>Bacillales</taxon>
        <taxon>Bacillaceae</taxon>
        <taxon>Bacillus</taxon>
    </lineage>
</organism>
<protein>
    <submittedName>
        <fullName evidence="1">Uncharacterized protein</fullName>
    </submittedName>
</protein>
<proteinExistence type="predicted"/>
<sequence>MKQPIQSEDQKTTLVLSIGEQQHAKRAGNVVAHAILRIAYYLLTRKEMYVDLGEDYFDKQREQFIVRHSLRRLESIGYTVSFQKLKYLDPVNVSYLTT</sequence>
<evidence type="ECO:0000313" key="1">
    <source>
        <dbReference type="EMBL" id="MFD1737545.1"/>
    </source>
</evidence>
<keyword evidence="2" id="KW-1185">Reference proteome</keyword>
<dbReference type="RefSeq" id="WP_377928748.1">
    <property type="nucleotide sequence ID" value="NZ_JBHUEM010000020.1"/>
</dbReference>
<dbReference type="Proteomes" id="UP001597214">
    <property type="component" value="Unassembled WGS sequence"/>
</dbReference>
<comment type="caution">
    <text evidence="1">The sequence shown here is derived from an EMBL/GenBank/DDBJ whole genome shotgun (WGS) entry which is preliminary data.</text>
</comment>
<name>A0ABW4LTU2_9BACI</name>